<evidence type="ECO:0000256" key="3">
    <source>
        <dbReference type="ARBA" id="ARBA00022737"/>
    </source>
</evidence>
<proteinExistence type="inferred from homology"/>
<accession>A0A2N7PJN9</accession>
<name>A0A2N7PJN9_9BACT</name>
<dbReference type="PROSITE" id="PS00211">
    <property type="entry name" value="ABC_TRANSPORTER_1"/>
    <property type="match status" value="1"/>
</dbReference>
<keyword evidence="2" id="KW-0963">Cytoplasm</keyword>
<organism evidence="15 16">
    <name type="scientific">Caldimicrobium thiodismutans</name>
    <dbReference type="NCBI Taxonomy" id="1653476"/>
    <lineage>
        <taxon>Bacteria</taxon>
        <taxon>Pseudomonadati</taxon>
        <taxon>Thermodesulfobacteriota</taxon>
        <taxon>Thermodesulfobacteria</taxon>
        <taxon>Thermodesulfobacteriales</taxon>
        <taxon>Thermodesulfobacteriaceae</taxon>
        <taxon>Caldimicrobium</taxon>
    </lineage>
</organism>
<dbReference type="GO" id="GO:0016887">
    <property type="term" value="F:ATP hydrolysis activity"/>
    <property type="evidence" value="ECO:0007669"/>
    <property type="project" value="InterPro"/>
</dbReference>
<dbReference type="InterPro" id="IPR027417">
    <property type="entry name" value="P-loop_NTPase"/>
</dbReference>
<dbReference type="EMBL" id="PNIE01000050">
    <property type="protein sequence ID" value="PMP62933.1"/>
    <property type="molecule type" value="Genomic_DNA"/>
</dbReference>
<keyword evidence="7" id="KW-0067">ATP-binding</keyword>
<evidence type="ECO:0000256" key="4">
    <source>
        <dbReference type="ARBA" id="ARBA00022741"/>
    </source>
</evidence>
<dbReference type="AlphaFoldDB" id="A0A2N7PJN9"/>
<dbReference type="Gene3D" id="3.40.50.300">
    <property type="entry name" value="P-loop containing nucleotide triphosphate hydrolases"/>
    <property type="match status" value="3"/>
</dbReference>
<evidence type="ECO:0000256" key="13">
    <source>
        <dbReference type="ARBA" id="ARBA00042156"/>
    </source>
</evidence>
<dbReference type="SUPFAM" id="SSF52540">
    <property type="entry name" value="P-loop containing nucleoside triphosphate hydrolases"/>
    <property type="match status" value="2"/>
</dbReference>
<dbReference type="Pfam" id="PF13304">
    <property type="entry name" value="AAA_21"/>
    <property type="match status" value="1"/>
</dbReference>
<keyword evidence="6" id="KW-0228">DNA excision</keyword>
<dbReference type="GO" id="GO:0005737">
    <property type="term" value="C:cytoplasm"/>
    <property type="evidence" value="ECO:0007669"/>
    <property type="project" value="UniProtKB-SubCell"/>
</dbReference>
<dbReference type="GO" id="GO:0003677">
    <property type="term" value="F:DNA binding"/>
    <property type="evidence" value="ECO:0007669"/>
    <property type="project" value="UniProtKB-KW"/>
</dbReference>
<evidence type="ECO:0000313" key="16">
    <source>
        <dbReference type="Proteomes" id="UP000235731"/>
    </source>
</evidence>
<keyword evidence="9" id="KW-0238">DNA-binding</keyword>
<dbReference type="Gene3D" id="1.20.1580.10">
    <property type="entry name" value="ABC transporter ATPase like domain"/>
    <property type="match status" value="2"/>
</dbReference>
<dbReference type="PROSITE" id="PS50893">
    <property type="entry name" value="ABC_TRANSPORTER_2"/>
    <property type="match status" value="1"/>
</dbReference>
<evidence type="ECO:0000256" key="6">
    <source>
        <dbReference type="ARBA" id="ARBA00022769"/>
    </source>
</evidence>
<dbReference type="PANTHER" id="PTHR43152">
    <property type="entry name" value="UVRABC SYSTEM PROTEIN A"/>
    <property type="match status" value="1"/>
</dbReference>
<feature type="domain" description="ABC transporter" evidence="14">
    <location>
        <begin position="3"/>
        <end position="445"/>
    </location>
</feature>
<sequence length="730" mass="84517">MYLELKKVSTHNLKGFDVKIPLNKLVVVTGPSGSGKSSLVFDTLATLAEARFKQLKDIGQPLTPLTQTKGLLSGVVPPVIALSQGVRDWFLYKNVSEILGLFSIISFLFYEKGKIKCPQCGSLNFFHTLRDLIFWYNSLPENTKFYFLLPLPESTPQALSYLISLGYTRFFINEREFDLSEEEPPGSVKSLYLLLDRMVKEEKGLSRFLENIRVAQNINRGTIILKLFEGESFFFNLSHFCFQCGTFLLKEISRCKLCRGLGYKERKPCERCQGLKLEAHYLESELFSTTLREIYSFTLKEFKLFFEKNLSSLERETFQNVFVLLEKAAYFEIDNLKLSTPVFELSLGERKLLEILTLFSFDLRGVLYLLDEPTLGLDEKKRKKLLTLIRELMAMGNSFIVVEHDLEFIREADFVIELGPGGGEKGGYLLYALPKKEYLKNKNTLIYPYLTRDPSFEKRPISKKEYIEITLKGKPIKILKEGINLFYGETGKGVTKNLRKLTELLKSQGYNLYEGEEFFSLRGEQFLIEYLGIWEALREILVNLPEAKTKGLLKRHFSFHTPEGQCPSCKGKGYKRTEMENYVFKNLCEECFGKGLNYEVLNLTYKGYKLFELLDFSVEEAFSLFSNVYTIKEILYTLIELNLSYLRLAQRFSELSGGEKLRVELARRLKKREKMDFLVLYFPFQGLSIRDLEDLSKFLRKLNLKGITIIMRETHPLASKISDQIIENIE</sequence>
<evidence type="ECO:0000256" key="5">
    <source>
        <dbReference type="ARBA" id="ARBA00022763"/>
    </source>
</evidence>
<evidence type="ECO:0000256" key="1">
    <source>
        <dbReference type="ARBA" id="ARBA00004496"/>
    </source>
</evidence>
<dbReference type="PANTHER" id="PTHR43152:SF3">
    <property type="entry name" value="UVRABC SYSTEM PROTEIN A"/>
    <property type="match status" value="1"/>
</dbReference>
<evidence type="ECO:0000313" key="15">
    <source>
        <dbReference type="EMBL" id="PMP62933.1"/>
    </source>
</evidence>
<reference evidence="15 16" key="1">
    <citation type="submission" date="2018-01" db="EMBL/GenBank/DDBJ databases">
        <title>Metagenomic assembled genomes from two thermal pools in the Uzon Caldera, Kamchatka, Russia.</title>
        <authorList>
            <person name="Wilkins L."/>
            <person name="Ettinger C."/>
        </authorList>
    </citation>
    <scope>NUCLEOTIDE SEQUENCE [LARGE SCALE GENOMIC DNA]</scope>
    <source>
        <strain evidence="15">ZAV-15</strain>
    </source>
</reference>
<dbReference type="InterPro" id="IPR003439">
    <property type="entry name" value="ABC_transporter-like_ATP-bd"/>
</dbReference>
<comment type="similarity">
    <text evidence="11">Belongs to the ABC transporter superfamily. UvrA family.</text>
</comment>
<dbReference type="Gene3D" id="3.30.190.20">
    <property type="match status" value="1"/>
</dbReference>
<dbReference type="Proteomes" id="UP000235731">
    <property type="component" value="Unassembled WGS sequence"/>
</dbReference>
<gene>
    <name evidence="15" type="ORF">C0197_03550</name>
</gene>
<keyword evidence="8" id="KW-0267">Excision nuclease</keyword>
<keyword evidence="3" id="KW-0677">Repeat</keyword>
<evidence type="ECO:0000256" key="7">
    <source>
        <dbReference type="ARBA" id="ARBA00022840"/>
    </source>
</evidence>
<comment type="caution">
    <text evidence="15">The sequence shown here is derived from an EMBL/GenBank/DDBJ whole genome shotgun (WGS) entry which is preliminary data.</text>
</comment>
<dbReference type="InterPro" id="IPR017871">
    <property type="entry name" value="ABC_transporter-like_CS"/>
</dbReference>
<evidence type="ECO:0000259" key="14">
    <source>
        <dbReference type="PROSITE" id="PS50893"/>
    </source>
</evidence>
<keyword evidence="4" id="KW-0547">Nucleotide-binding</keyword>
<evidence type="ECO:0000256" key="2">
    <source>
        <dbReference type="ARBA" id="ARBA00022490"/>
    </source>
</evidence>
<dbReference type="GO" id="GO:0006281">
    <property type="term" value="P:DNA repair"/>
    <property type="evidence" value="ECO:0007669"/>
    <property type="project" value="UniProtKB-KW"/>
</dbReference>
<evidence type="ECO:0000256" key="10">
    <source>
        <dbReference type="ARBA" id="ARBA00023204"/>
    </source>
</evidence>
<dbReference type="InterPro" id="IPR003959">
    <property type="entry name" value="ATPase_AAA_core"/>
</dbReference>
<comment type="subcellular location">
    <subcellularLocation>
        <location evidence="1">Cytoplasm</location>
    </subcellularLocation>
</comment>
<evidence type="ECO:0000256" key="11">
    <source>
        <dbReference type="ARBA" id="ARBA00038000"/>
    </source>
</evidence>
<keyword evidence="10" id="KW-0234">DNA repair</keyword>
<dbReference type="GO" id="GO:0005524">
    <property type="term" value="F:ATP binding"/>
    <property type="evidence" value="ECO:0007669"/>
    <property type="project" value="UniProtKB-KW"/>
</dbReference>
<protein>
    <recommendedName>
        <fullName evidence="12">UvrABC system protein A</fullName>
    </recommendedName>
    <alternativeName>
        <fullName evidence="13">Excinuclease ABC subunit A</fullName>
    </alternativeName>
</protein>
<evidence type="ECO:0000256" key="9">
    <source>
        <dbReference type="ARBA" id="ARBA00023125"/>
    </source>
</evidence>
<keyword evidence="5" id="KW-0227">DNA damage</keyword>
<dbReference type="GO" id="GO:0004518">
    <property type="term" value="F:nuclease activity"/>
    <property type="evidence" value="ECO:0007669"/>
    <property type="project" value="UniProtKB-KW"/>
</dbReference>
<evidence type="ECO:0000256" key="8">
    <source>
        <dbReference type="ARBA" id="ARBA00022881"/>
    </source>
</evidence>
<evidence type="ECO:0000256" key="12">
    <source>
        <dbReference type="ARBA" id="ARBA00039316"/>
    </source>
</evidence>